<dbReference type="AlphaFoldDB" id="A0A8C4Q8U6"/>
<dbReference type="SUPFAM" id="SSF57756">
    <property type="entry name" value="Retrovirus zinc finger-like domains"/>
    <property type="match status" value="1"/>
</dbReference>
<dbReference type="InterPro" id="IPR042509">
    <property type="entry name" value="ZCCHC3"/>
</dbReference>
<dbReference type="Ensembl" id="ENSEBUT00000012387.1">
    <property type="protein sequence ID" value="ENSEBUP00000011810.1"/>
    <property type="gene ID" value="ENSEBUG00000007560.1"/>
</dbReference>
<dbReference type="GO" id="GO:0008270">
    <property type="term" value="F:zinc ion binding"/>
    <property type="evidence" value="ECO:0007669"/>
    <property type="project" value="UniProtKB-KW"/>
</dbReference>
<dbReference type="GO" id="GO:0003723">
    <property type="term" value="F:RNA binding"/>
    <property type="evidence" value="ECO:0007669"/>
    <property type="project" value="InterPro"/>
</dbReference>
<evidence type="ECO:0000259" key="3">
    <source>
        <dbReference type="PROSITE" id="PS50158"/>
    </source>
</evidence>
<dbReference type="GO" id="GO:0003690">
    <property type="term" value="F:double-stranded DNA binding"/>
    <property type="evidence" value="ECO:0007669"/>
    <property type="project" value="InterPro"/>
</dbReference>
<accession>A0A8C4Q8U6</accession>
<dbReference type="SMART" id="SM00343">
    <property type="entry name" value="ZnF_C2HC"/>
    <property type="match status" value="4"/>
</dbReference>
<feature type="domain" description="CCHC-type" evidence="3">
    <location>
        <begin position="111"/>
        <end position="128"/>
    </location>
</feature>
<reference evidence="4" key="1">
    <citation type="submission" date="2025-08" db="UniProtKB">
        <authorList>
            <consortium name="Ensembl"/>
        </authorList>
    </citation>
    <scope>IDENTIFICATION</scope>
</reference>
<keyword evidence="1" id="KW-0863">Zinc-finger</keyword>
<dbReference type="InterPro" id="IPR001878">
    <property type="entry name" value="Znf_CCHC"/>
</dbReference>
<proteinExistence type="predicted"/>
<dbReference type="GO" id="GO:0002218">
    <property type="term" value="P:activation of innate immune response"/>
    <property type="evidence" value="ECO:0007669"/>
    <property type="project" value="InterPro"/>
</dbReference>
<evidence type="ECO:0000313" key="5">
    <source>
        <dbReference type="Proteomes" id="UP000694388"/>
    </source>
</evidence>
<keyword evidence="1" id="KW-0479">Metal-binding</keyword>
<dbReference type="PROSITE" id="PS50158">
    <property type="entry name" value="ZF_CCHC"/>
    <property type="match status" value="2"/>
</dbReference>
<dbReference type="Gene3D" id="4.10.60.10">
    <property type="entry name" value="Zinc finger, CCHC-type"/>
    <property type="match status" value="2"/>
</dbReference>
<dbReference type="PANTHER" id="PTHR22639">
    <property type="entry name" value="GAG-RELATED PROTEIN"/>
    <property type="match status" value="1"/>
</dbReference>
<sequence>MALPSSETGTYPRPTQRGHGGSSGGRPTRAAAWQCCVKKGHWRTASGLNKVGFVSVAISGGSNPKLTGLNRLSIGPFRGFFFYPGQIRKCNRCNEAGHLSARFVFYPGQIRKCNRCNEAGHLSASCPNPRCPRCGQVGHVVHECVESVSCNLCGKAGHLSAQTVEAVPPDRLRRWALRCN</sequence>
<dbReference type="PANTHER" id="PTHR22639:SF3">
    <property type="entry name" value="ZINC FINGER CCHC DOMAIN-CONTAINING PROTEIN 3"/>
    <property type="match status" value="1"/>
</dbReference>
<evidence type="ECO:0000313" key="4">
    <source>
        <dbReference type="Ensembl" id="ENSEBUP00000011810.1"/>
    </source>
</evidence>
<dbReference type="InterPro" id="IPR036875">
    <property type="entry name" value="Znf_CCHC_sf"/>
</dbReference>
<reference evidence="4" key="2">
    <citation type="submission" date="2025-09" db="UniProtKB">
        <authorList>
            <consortium name="Ensembl"/>
        </authorList>
    </citation>
    <scope>IDENTIFICATION</scope>
</reference>
<protein>
    <recommendedName>
        <fullName evidence="3">CCHC-type domain-containing protein</fullName>
    </recommendedName>
</protein>
<evidence type="ECO:0000256" key="1">
    <source>
        <dbReference type="PROSITE-ProRule" id="PRU00047"/>
    </source>
</evidence>
<dbReference type="Pfam" id="PF00098">
    <property type="entry name" value="zf-CCHC"/>
    <property type="match status" value="1"/>
</dbReference>
<keyword evidence="1" id="KW-0862">Zinc</keyword>
<dbReference type="Proteomes" id="UP000694388">
    <property type="component" value="Unplaced"/>
</dbReference>
<keyword evidence="5" id="KW-1185">Reference proteome</keyword>
<feature type="domain" description="CCHC-type" evidence="3">
    <location>
        <begin position="130"/>
        <end position="144"/>
    </location>
</feature>
<evidence type="ECO:0000256" key="2">
    <source>
        <dbReference type="SAM" id="MobiDB-lite"/>
    </source>
</evidence>
<feature type="region of interest" description="Disordered" evidence="2">
    <location>
        <begin position="1"/>
        <end position="27"/>
    </location>
</feature>
<name>A0A8C4Q8U6_EPTBU</name>
<organism evidence="4 5">
    <name type="scientific">Eptatretus burgeri</name>
    <name type="common">Inshore hagfish</name>
    <dbReference type="NCBI Taxonomy" id="7764"/>
    <lineage>
        <taxon>Eukaryota</taxon>
        <taxon>Metazoa</taxon>
        <taxon>Chordata</taxon>
        <taxon>Craniata</taxon>
        <taxon>Vertebrata</taxon>
        <taxon>Cyclostomata</taxon>
        <taxon>Myxini</taxon>
        <taxon>Myxiniformes</taxon>
        <taxon>Myxinidae</taxon>
        <taxon>Eptatretinae</taxon>
        <taxon>Eptatretus</taxon>
    </lineage>
</organism>